<proteinExistence type="inferred from homology"/>
<comment type="similarity">
    <text evidence="4">Belongs to the cytochrome P450 family.</text>
</comment>
<organism evidence="13 14">
    <name type="scientific">Sphagnurus paluster</name>
    <dbReference type="NCBI Taxonomy" id="117069"/>
    <lineage>
        <taxon>Eukaryota</taxon>
        <taxon>Fungi</taxon>
        <taxon>Dikarya</taxon>
        <taxon>Basidiomycota</taxon>
        <taxon>Agaricomycotina</taxon>
        <taxon>Agaricomycetes</taxon>
        <taxon>Agaricomycetidae</taxon>
        <taxon>Agaricales</taxon>
        <taxon>Tricholomatineae</taxon>
        <taxon>Lyophyllaceae</taxon>
        <taxon>Sphagnurus</taxon>
    </lineage>
</organism>
<dbReference type="GO" id="GO:0016705">
    <property type="term" value="F:oxidoreductase activity, acting on paired donors, with incorporation or reduction of molecular oxygen"/>
    <property type="evidence" value="ECO:0007669"/>
    <property type="project" value="InterPro"/>
</dbReference>
<dbReference type="GO" id="GO:0005506">
    <property type="term" value="F:iron ion binding"/>
    <property type="evidence" value="ECO:0007669"/>
    <property type="project" value="InterPro"/>
</dbReference>
<evidence type="ECO:0000313" key="13">
    <source>
        <dbReference type="EMBL" id="KAG5639458.1"/>
    </source>
</evidence>
<sequence>MDTTSNALARTLFLLAQHPEVQEKLRREIKEAIEQYGEIPHDELMALPYLDAICRETLRLSQKDTVLPLSVPIKGRDGNDMNEIAVPKNTKIIASILHANTDSVTWGPDALEWKPERWLSPLPESVKEAHIPGVYSNLSNDFHWWRTFVHVSDTHLELE</sequence>
<keyword evidence="8" id="KW-1133">Transmembrane helix</keyword>
<dbReference type="GO" id="GO:0004497">
    <property type="term" value="F:monooxygenase activity"/>
    <property type="evidence" value="ECO:0007669"/>
    <property type="project" value="UniProtKB-KW"/>
</dbReference>
<evidence type="ECO:0000256" key="11">
    <source>
        <dbReference type="ARBA" id="ARBA00023033"/>
    </source>
</evidence>
<evidence type="ECO:0000256" key="4">
    <source>
        <dbReference type="ARBA" id="ARBA00010617"/>
    </source>
</evidence>
<dbReference type="InterPro" id="IPR050121">
    <property type="entry name" value="Cytochrome_P450_monoxygenase"/>
</dbReference>
<keyword evidence="12" id="KW-0472">Membrane</keyword>
<reference evidence="13" key="1">
    <citation type="submission" date="2021-02" db="EMBL/GenBank/DDBJ databases">
        <authorList>
            <person name="Nieuwenhuis M."/>
            <person name="Van De Peppel L.J.J."/>
        </authorList>
    </citation>
    <scope>NUCLEOTIDE SEQUENCE</scope>
    <source>
        <strain evidence="13">D49</strain>
    </source>
</reference>
<dbReference type="EMBL" id="JABCKI010005720">
    <property type="protein sequence ID" value="KAG5639458.1"/>
    <property type="molecule type" value="Genomic_DNA"/>
</dbReference>
<comment type="cofactor">
    <cofactor evidence="1">
        <name>heme</name>
        <dbReference type="ChEBI" id="CHEBI:30413"/>
    </cofactor>
</comment>
<dbReference type="GO" id="GO:0020037">
    <property type="term" value="F:heme binding"/>
    <property type="evidence" value="ECO:0007669"/>
    <property type="project" value="InterPro"/>
</dbReference>
<accession>A0A9P7FWK8</accession>
<dbReference type="Pfam" id="PF00067">
    <property type="entry name" value="p450"/>
    <property type="match status" value="1"/>
</dbReference>
<name>A0A9P7FWK8_9AGAR</name>
<evidence type="ECO:0000256" key="8">
    <source>
        <dbReference type="ARBA" id="ARBA00022989"/>
    </source>
</evidence>
<dbReference type="Gene3D" id="1.10.630.10">
    <property type="entry name" value="Cytochrome P450"/>
    <property type="match status" value="1"/>
</dbReference>
<evidence type="ECO:0000256" key="9">
    <source>
        <dbReference type="ARBA" id="ARBA00023002"/>
    </source>
</evidence>
<evidence type="ECO:0000256" key="5">
    <source>
        <dbReference type="ARBA" id="ARBA00022617"/>
    </source>
</evidence>
<keyword evidence="5" id="KW-0349">Heme</keyword>
<evidence type="ECO:0000256" key="10">
    <source>
        <dbReference type="ARBA" id="ARBA00023004"/>
    </source>
</evidence>
<evidence type="ECO:0000313" key="14">
    <source>
        <dbReference type="Proteomes" id="UP000717328"/>
    </source>
</evidence>
<dbReference type="OrthoDB" id="1470350at2759"/>
<dbReference type="InterPro" id="IPR036396">
    <property type="entry name" value="Cyt_P450_sf"/>
</dbReference>
<dbReference type="PANTHER" id="PTHR24305:SF166">
    <property type="entry name" value="CYTOCHROME P450 12A4, MITOCHONDRIAL-RELATED"/>
    <property type="match status" value="1"/>
</dbReference>
<keyword evidence="6" id="KW-0812">Transmembrane</keyword>
<evidence type="ECO:0000256" key="6">
    <source>
        <dbReference type="ARBA" id="ARBA00022692"/>
    </source>
</evidence>
<gene>
    <name evidence="13" type="ORF">H0H81_001580</name>
</gene>
<dbReference type="InterPro" id="IPR001128">
    <property type="entry name" value="Cyt_P450"/>
</dbReference>
<evidence type="ECO:0000256" key="12">
    <source>
        <dbReference type="ARBA" id="ARBA00023136"/>
    </source>
</evidence>
<dbReference type="Proteomes" id="UP000717328">
    <property type="component" value="Unassembled WGS sequence"/>
</dbReference>
<evidence type="ECO:0000256" key="7">
    <source>
        <dbReference type="ARBA" id="ARBA00022723"/>
    </source>
</evidence>
<dbReference type="AlphaFoldDB" id="A0A9P7FWK8"/>
<keyword evidence="9" id="KW-0560">Oxidoreductase</keyword>
<evidence type="ECO:0000256" key="2">
    <source>
        <dbReference type="ARBA" id="ARBA00004370"/>
    </source>
</evidence>
<dbReference type="SUPFAM" id="SSF48264">
    <property type="entry name" value="Cytochrome P450"/>
    <property type="match status" value="1"/>
</dbReference>
<protein>
    <recommendedName>
        <fullName evidence="15">Cytochrome P450</fullName>
    </recommendedName>
</protein>
<evidence type="ECO:0000256" key="1">
    <source>
        <dbReference type="ARBA" id="ARBA00001971"/>
    </source>
</evidence>
<comment type="subcellular location">
    <subcellularLocation>
        <location evidence="2">Membrane</location>
    </subcellularLocation>
</comment>
<keyword evidence="10" id="KW-0408">Iron</keyword>
<keyword evidence="7" id="KW-0479">Metal-binding</keyword>
<dbReference type="GO" id="GO:0016020">
    <property type="term" value="C:membrane"/>
    <property type="evidence" value="ECO:0007669"/>
    <property type="project" value="UniProtKB-SubCell"/>
</dbReference>
<comment type="pathway">
    <text evidence="3">Secondary metabolite biosynthesis; terpenoid biosynthesis.</text>
</comment>
<reference evidence="13" key="2">
    <citation type="submission" date="2021-10" db="EMBL/GenBank/DDBJ databases">
        <title>Phylogenomics reveals ancestral predisposition of the termite-cultivated fungus Termitomyces towards a domesticated lifestyle.</title>
        <authorList>
            <person name="Auxier B."/>
            <person name="Grum-Grzhimaylo A."/>
            <person name="Cardenas M.E."/>
            <person name="Lodge J.D."/>
            <person name="Laessoe T."/>
            <person name="Pedersen O."/>
            <person name="Smith M.E."/>
            <person name="Kuyper T.W."/>
            <person name="Franco-Molano E.A."/>
            <person name="Baroni T.J."/>
            <person name="Aanen D.K."/>
        </authorList>
    </citation>
    <scope>NUCLEOTIDE SEQUENCE</scope>
    <source>
        <strain evidence="13">D49</strain>
    </source>
</reference>
<evidence type="ECO:0008006" key="15">
    <source>
        <dbReference type="Google" id="ProtNLM"/>
    </source>
</evidence>
<evidence type="ECO:0000256" key="3">
    <source>
        <dbReference type="ARBA" id="ARBA00004721"/>
    </source>
</evidence>
<dbReference type="PANTHER" id="PTHR24305">
    <property type="entry name" value="CYTOCHROME P450"/>
    <property type="match status" value="1"/>
</dbReference>
<keyword evidence="14" id="KW-1185">Reference proteome</keyword>
<keyword evidence="11" id="KW-0503">Monooxygenase</keyword>
<comment type="caution">
    <text evidence="13">The sequence shown here is derived from an EMBL/GenBank/DDBJ whole genome shotgun (WGS) entry which is preliminary data.</text>
</comment>